<evidence type="ECO:0000259" key="6">
    <source>
        <dbReference type="Pfam" id="PF00590"/>
    </source>
</evidence>
<dbReference type="Pfam" id="PF00590">
    <property type="entry name" value="TP_methylase"/>
    <property type="match status" value="1"/>
</dbReference>
<dbReference type="InterPro" id="IPR012818">
    <property type="entry name" value="CbiE"/>
</dbReference>
<name>A0A3N9TJV6_9VIBR</name>
<dbReference type="Proteomes" id="UP000281112">
    <property type="component" value="Unassembled WGS sequence"/>
</dbReference>
<dbReference type="PANTHER" id="PTHR43182">
    <property type="entry name" value="COBALT-PRECORRIN-6B C(15)-METHYLTRANSFERASE (DECARBOXYLATING)"/>
    <property type="match status" value="1"/>
</dbReference>
<dbReference type="SUPFAM" id="SSF53790">
    <property type="entry name" value="Tetrapyrrole methylase"/>
    <property type="match status" value="1"/>
</dbReference>
<accession>A0A3N9TJV6</accession>
<dbReference type="EMBL" id="RJVQ01000001">
    <property type="protein sequence ID" value="RQW64557.1"/>
    <property type="molecule type" value="Genomic_DNA"/>
</dbReference>
<proteinExistence type="predicted"/>
<dbReference type="AlphaFoldDB" id="A0A3N9TJV6"/>
<dbReference type="NCBIfam" id="TIGR02467">
    <property type="entry name" value="CbiE"/>
    <property type="match status" value="1"/>
</dbReference>
<protein>
    <submittedName>
        <fullName evidence="7">Precorrin-6y C5,15-methyltransferase (Decarboxylating) subunit CbiE</fullName>
    </submittedName>
</protein>
<reference evidence="7 8" key="1">
    <citation type="submission" date="2018-11" db="EMBL/GenBank/DDBJ databases">
        <title>Vibrio LJC006 sp. nov., isolated from seawater during the bloom of the enteromorpha.</title>
        <authorList>
            <person name="Liang J."/>
        </authorList>
    </citation>
    <scope>NUCLEOTIDE SEQUENCE [LARGE SCALE GENOMIC DNA]</scope>
    <source>
        <strain evidence="7 8">LJC006</strain>
    </source>
</reference>
<dbReference type="GO" id="GO:0009236">
    <property type="term" value="P:cobalamin biosynthetic process"/>
    <property type="evidence" value="ECO:0007669"/>
    <property type="project" value="UniProtKB-UniPathway"/>
</dbReference>
<keyword evidence="5" id="KW-0949">S-adenosyl-L-methionine</keyword>
<dbReference type="CDD" id="cd11644">
    <property type="entry name" value="Precorrin-6Y-MT"/>
    <property type="match status" value="1"/>
</dbReference>
<dbReference type="InterPro" id="IPR014777">
    <property type="entry name" value="4pyrrole_Mease_sub1"/>
</dbReference>
<sequence>MIQVVGIGPGNKDLLTPQAHNVIQDADFLFGWNRALSLFEDTHADKIEIGCDLVNLIGLLKKHNDSKCVVLASGDPLLFGIGKKIGEEFGRQNVEFISGISSVQYFFSRIGLDMNDIYITSCHGQVPNYDFIARLDKVALVTDKFNSPYKIAQEMLSRGVNCTMYVGENLAYPEECIETYQLSHALPPKDKNYQLNVVVLKNERQ</sequence>
<dbReference type="GO" id="GO:0008276">
    <property type="term" value="F:protein methyltransferase activity"/>
    <property type="evidence" value="ECO:0007669"/>
    <property type="project" value="InterPro"/>
</dbReference>
<dbReference type="Gene3D" id="3.40.1010.10">
    <property type="entry name" value="Cobalt-precorrin-4 Transmethylase, Domain 1"/>
    <property type="match status" value="1"/>
</dbReference>
<evidence type="ECO:0000256" key="4">
    <source>
        <dbReference type="ARBA" id="ARBA00022679"/>
    </source>
</evidence>
<dbReference type="RefSeq" id="WP_124935209.1">
    <property type="nucleotide sequence ID" value="NZ_RJVQ01000001.1"/>
</dbReference>
<comment type="pathway">
    <text evidence="1">Cofactor biosynthesis; adenosylcobalamin biosynthesis.</text>
</comment>
<dbReference type="UniPathway" id="UPA00148"/>
<keyword evidence="2" id="KW-0169">Cobalamin biosynthesis</keyword>
<dbReference type="InterPro" id="IPR000878">
    <property type="entry name" value="4pyrrol_Mease"/>
</dbReference>
<evidence type="ECO:0000313" key="7">
    <source>
        <dbReference type="EMBL" id="RQW64557.1"/>
    </source>
</evidence>
<evidence type="ECO:0000256" key="5">
    <source>
        <dbReference type="ARBA" id="ARBA00022691"/>
    </source>
</evidence>
<keyword evidence="8" id="KW-1185">Reference proteome</keyword>
<keyword evidence="3 7" id="KW-0489">Methyltransferase</keyword>
<gene>
    <name evidence="7" type="primary">cbiE</name>
    <name evidence="7" type="ORF">EES38_00465</name>
</gene>
<dbReference type="Gene3D" id="3.30.950.10">
    <property type="entry name" value="Methyltransferase, Cobalt-precorrin-4 Transmethylase, Domain 2"/>
    <property type="match status" value="1"/>
</dbReference>
<dbReference type="PANTHER" id="PTHR43182:SF1">
    <property type="entry name" value="COBALT-PRECORRIN-7 C(5)-METHYLTRANSFERASE"/>
    <property type="match status" value="1"/>
</dbReference>
<organism evidence="7 8">
    <name type="scientific">Vibrio viridaestus</name>
    <dbReference type="NCBI Taxonomy" id="2487322"/>
    <lineage>
        <taxon>Bacteria</taxon>
        <taxon>Pseudomonadati</taxon>
        <taxon>Pseudomonadota</taxon>
        <taxon>Gammaproteobacteria</taxon>
        <taxon>Vibrionales</taxon>
        <taxon>Vibrionaceae</taxon>
        <taxon>Vibrio</taxon>
    </lineage>
</organism>
<dbReference type="GO" id="GO:0032259">
    <property type="term" value="P:methylation"/>
    <property type="evidence" value="ECO:0007669"/>
    <property type="project" value="UniProtKB-KW"/>
</dbReference>
<dbReference type="InterPro" id="IPR035996">
    <property type="entry name" value="4pyrrol_Methylase_sf"/>
</dbReference>
<evidence type="ECO:0000256" key="3">
    <source>
        <dbReference type="ARBA" id="ARBA00022603"/>
    </source>
</evidence>
<evidence type="ECO:0000313" key="8">
    <source>
        <dbReference type="Proteomes" id="UP000281112"/>
    </source>
</evidence>
<comment type="caution">
    <text evidence="7">The sequence shown here is derived from an EMBL/GenBank/DDBJ whole genome shotgun (WGS) entry which is preliminary data.</text>
</comment>
<evidence type="ECO:0000256" key="1">
    <source>
        <dbReference type="ARBA" id="ARBA00004953"/>
    </source>
</evidence>
<keyword evidence="4 7" id="KW-0808">Transferase</keyword>
<dbReference type="InterPro" id="IPR014776">
    <property type="entry name" value="4pyrrole_Mease_sub2"/>
</dbReference>
<feature type="domain" description="Tetrapyrrole methylase" evidence="6">
    <location>
        <begin position="2"/>
        <end position="182"/>
    </location>
</feature>
<evidence type="ECO:0000256" key="2">
    <source>
        <dbReference type="ARBA" id="ARBA00022573"/>
    </source>
</evidence>
<dbReference type="InterPro" id="IPR050714">
    <property type="entry name" value="Cobalamin_biosynth_MTase"/>
</dbReference>
<dbReference type="OrthoDB" id="9787825at2"/>